<comment type="caution">
    <text evidence="6">The sequence shown here is derived from an EMBL/GenBank/DDBJ whole genome shotgun (WGS) entry which is preliminary data.</text>
</comment>
<dbReference type="AlphaFoldDB" id="A0A644UGH0"/>
<dbReference type="SUPFAM" id="SSF51713">
    <property type="entry name" value="tRNA-guanine transglycosylase"/>
    <property type="match status" value="1"/>
</dbReference>
<feature type="domain" description="tRNA-guanine(15) transglycosylase-like" evidence="5">
    <location>
        <begin position="14"/>
        <end position="335"/>
    </location>
</feature>
<dbReference type="NCBIfam" id="TIGR00449">
    <property type="entry name" value="tgt_general"/>
    <property type="match status" value="1"/>
</dbReference>
<dbReference type="GO" id="GO:0016763">
    <property type="term" value="F:pentosyltransferase activity"/>
    <property type="evidence" value="ECO:0007669"/>
    <property type="project" value="InterPro"/>
</dbReference>
<evidence type="ECO:0000313" key="6">
    <source>
        <dbReference type="EMBL" id="MPL77933.1"/>
    </source>
</evidence>
<accession>A0A644UGH0</accession>
<dbReference type="InterPro" id="IPR002616">
    <property type="entry name" value="tRNA_ribo_trans-like"/>
</dbReference>
<dbReference type="InterPro" id="IPR036511">
    <property type="entry name" value="TGT-like_sf"/>
</dbReference>
<dbReference type="Pfam" id="PF01702">
    <property type="entry name" value="TGT"/>
    <property type="match status" value="1"/>
</dbReference>
<keyword evidence="2" id="KW-0819">tRNA processing</keyword>
<dbReference type="PANTHER" id="PTHR46499:SF1">
    <property type="entry name" value="QUEUINE TRNA-RIBOSYLTRANSFERASE"/>
    <property type="match status" value="1"/>
</dbReference>
<dbReference type="HAMAP" id="MF_01634">
    <property type="entry name" value="TgtA_arch"/>
    <property type="match status" value="1"/>
</dbReference>
<keyword evidence="1 6" id="KW-0808">Transferase</keyword>
<proteinExistence type="inferred from homology"/>
<keyword evidence="4" id="KW-0862">Zinc</keyword>
<dbReference type="GO" id="GO:0005737">
    <property type="term" value="C:cytoplasm"/>
    <property type="evidence" value="ECO:0007669"/>
    <property type="project" value="TreeGrafter"/>
</dbReference>
<sequence length="481" mass="53119">MAITFEVIHKDIAGRVGKLKAGDKAIKTPALLPVVNPHLQIIPPSEMKKMGVEGIITNAYIFSKSEEFRGPALEKGLHEVLDFDGLIMTDSGSFQMSVYGSVDITNEQTLSFQRDIGSDIWVPLDIPTHPDTERDDVIAQMEITTARMKEAKELFGPDAPLSGPVQGAVFEDLREYAGKTVSDMGFAYCPVGAVVPLMESYRYRELVDVIIAAKKGLNPGACVHLFGAGHPSMFALAAALGCDVFDSAAYALYAKEGRYITTYGTLKLDEMSELPCACPVCRSHTVEELKKSPDKQKLLACHNLAVTMAEISRIRAAIQDGTLWELVDERCRGHPKLLEGYCRLLERVDEIEHLDRASKRRFFYRGSESCRRTEVANYHAMIPRVKLADVSLIAAGGPVPRVFEEVIEFKPPFGPLPYELAETFPAGPAEVPAWDEEMMKYGIKGLKGLLATNPDTKVTISTTEKWAELFRTEFPAAEVIT</sequence>
<reference evidence="6" key="1">
    <citation type="submission" date="2019-08" db="EMBL/GenBank/DDBJ databases">
        <authorList>
            <person name="Kucharzyk K."/>
            <person name="Murdoch R.W."/>
            <person name="Higgins S."/>
            <person name="Loffler F."/>
        </authorList>
    </citation>
    <scope>NUCLEOTIDE SEQUENCE</scope>
</reference>
<dbReference type="GO" id="GO:0046872">
    <property type="term" value="F:metal ion binding"/>
    <property type="evidence" value="ECO:0007669"/>
    <property type="project" value="UniProtKB-KW"/>
</dbReference>
<evidence type="ECO:0000256" key="2">
    <source>
        <dbReference type="ARBA" id="ARBA00022694"/>
    </source>
</evidence>
<dbReference type="GO" id="GO:0002099">
    <property type="term" value="P:tRNA wobble guanine modification"/>
    <property type="evidence" value="ECO:0007669"/>
    <property type="project" value="TreeGrafter"/>
</dbReference>
<keyword evidence="6" id="KW-0328">Glycosyltransferase</keyword>
<dbReference type="SUPFAM" id="SSF88802">
    <property type="entry name" value="Pre-PUA domain"/>
    <property type="match status" value="1"/>
</dbReference>
<dbReference type="EC" id="2.4.2.29" evidence="6"/>
<evidence type="ECO:0000256" key="3">
    <source>
        <dbReference type="ARBA" id="ARBA00022723"/>
    </source>
</evidence>
<name>A0A644UGH0_9ZZZZ</name>
<organism evidence="6">
    <name type="scientific">bioreactor metagenome</name>
    <dbReference type="NCBI Taxonomy" id="1076179"/>
    <lineage>
        <taxon>unclassified sequences</taxon>
        <taxon>metagenomes</taxon>
        <taxon>ecological metagenomes</taxon>
    </lineage>
</organism>
<keyword evidence="3" id="KW-0479">Metal-binding</keyword>
<evidence type="ECO:0000256" key="1">
    <source>
        <dbReference type="ARBA" id="ARBA00022679"/>
    </source>
</evidence>
<dbReference type="Gene3D" id="3.20.20.105">
    <property type="entry name" value="Queuine tRNA-ribosyltransferase-like"/>
    <property type="match status" value="1"/>
</dbReference>
<dbReference type="PANTHER" id="PTHR46499">
    <property type="entry name" value="QUEUINE TRNA-RIBOSYLTRANSFERASE"/>
    <property type="match status" value="1"/>
</dbReference>
<evidence type="ECO:0000256" key="4">
    <source>
        <dbReference type="ARBA" id="ARBA00022833"/>
    </source>
</evidence>
<dbReference type="InterPro" id="IPR050076">
    <property type="entry name" value="ArchSynthase1/Queuine_TRR"/>
</dbReference>
<dbReference type="EMBL" id="VSSQ01000111">
    <property type="protein sequence ID" value="MPL77933.1"/>
    <property type="molecule type" value="Genomic_DNA"/>
</dbReference>
<dbReference type="InterPro" id="IPR004804">
    <property type="entry name" value="TgtA"/>
</dbReference>
<protein>
    <submittedName>
        <fullName evidence="6">Queuine tRNA-ribosyltransferase</fullName>
        <ecNumber evidence="6">2.4.2.29</ecNumber>
    </submittedName>
</protein>
<gene>
    <name evidence="6" type="primary">tgt_11</name>
    <name evidence="6" type="ORF">SDC9_23793</name>
</gene>
<evidence type="ECO:0000259" key="5">
    <source>
        <dbReference type="Pfam" id="PF01702"/>
    </source>
</evidence>
<dbReference type="NCBIfam" id="TIGR00432">
    <property type="entry name" value="arcsn_tRNA_tgt"/>
    <property type="match status" value="1"/>
</dbReference>